<sequence length="506" mass="56241">MASSSVVSARPRPPPPPLRLQKAPYRPSSITADSQPLYDLPSASSIVSPPPEYEQPNTSPLNSPTSISRPPSRPTSRIRTHPANRTTRALSPPSRSPHGCISPSPGNVDDELEQFALKCRAWYYEQDEDAGRQMTQTLTSLPPLLRANYARIQAHIRASYHTFLAARRKAEFQAHLSATVPGGSLAAHSRIDPNGSLAKRERRERFDRFAKAWCNVGMPGTKPFFEGLWAVMRLQVIPENLGGAGSRRIEWEFDDAVFMESAGKEFMLEAIDVLKGVLGFEEKVASRSSSLRLSDDTNLSQQHSRSRSEPLSSLLLAPTSSQNRTTMRVHAGRSRAPSDPFVDSNTIPSTSPRSTSSPFWESRGNSKETVTPLPPTGAQIDALLMRTAGGERRYAPSLASENFDGSAYLRAWAAPDLSNPEFISLLASFPTFLTRRTIPRLPVPAKNGKHMKLDPDLEEGAFDIADVRHELRVGTGVLWLGTRERMGAWRGNWWERFRAWWRRLLG</sequence>
<feature type="compositionally biased region" description="Low complexity" evidence="1">
    <location>
        <begin position="309"/>
        <end position="321"/>
    </location>
</feature>
<feature type="compositionally biased region" description="Low complexity" evidence="1">
    <location>
        <begin position="63"/>
        <end position="75"/>
    </location>
</feature>
<proteinExistence type="predicted"/>
<evidence type="ECO:0000313" key="3">
    <source>
        <dbReference type="Proteomes" id="UP000308199"/>
    </source>
</evidence>
<feature type="region of interest" description="Disordered" evidence="1">
    <location>
        <begin position="1"/>
        <end position="106"/>
    </location>
</feature>
<name>A0A4S4LBP2_9AGAM</name>
<dbReference type="AlphaFoldDB" id="A0A4S4LBP2"/>
<evidence type="ECO:0000313" key="2">
    <source>
        <dbReference type="EMBL" id="THH09124.1"/>
    </source>
</evidence>
<dbReference type="Proteomes" id="UP000308199">
    <property type="component" value="Unassembled WGS sequence"/>
</dbReference>
<evidence type="ECO:0000256" key="1">
    <source>
        <dbReference type="SAM" id="MobiDB-lite"/>
    </source>
</evidence>
<protein>
    <submittedName>
        <fullName evidence="2">Uncharacterized protein</fullName>
    </submittedName>
</protein>
<feature type="compositionally biased region" description="Low complexity" evidence="1">
    <location>
        <begin position="1"/>
        <end position="10"/>
    </location>
</feature>
<comment type="caution">
    <text evidence="2">The sequence shown here is derived from an EMBL/GenBank/DDBJ whole genome shotgun (WGS) entry which is preliminary data.</text>
</comment>
<dbReference type="OrthoDB" id="2568455at2759"/>
<feature type="compositionally biased region" description="Low complexity" evidence="1">
    <location>
        <begin position="344"/>
        <end position="358"/>
    </location>
</feature>
<feature type="region of interest" description="Disordered" evidence="1">
    <location>
        <begin position="291"/>
        <end position="377"/>
    </location>
</feature>
<gene>
    <name evidence="2" type="ORF">EW145_g2236</name>
</gene>
<dbReference type="EMBL" id="SGPK01000074">
    <property type="protein sequence ID" value="THH09124.1"/>
    <property type="molecule type" value="Genomic_DNA"/>
</dbReference>
<reference evidence="2 3" key="1">
    <citation type="submission" date="2019-02" db="EMBL/GenBank/DDBJ databases">
        <title>Genome sequencing of the rare red list fungi Phellinidium pouzarii.</title>
        <authorList>
            <person name="Buettner E."/>
            <person name="Kellner H."/>
        </authorList>
    </citation>
    <scope>NUCLEOTIDE SEQUENCE [LARGE SCALE GENOMIC DNA]</scope>
    <source>
        <strain evidence="2 3">DSM 108285</strain>
    </source>
</reference>
<keyword evidence="3" id="KW-1185">Reference proteome</keyword>
<organism evidence="2 3">
    <name type="scientific">Phellinidium pouzarii</name>
    <dbReference type="NCBI Taxonomy" id="167371"/>
    <lineage>
        <taxon>Eukaryota</taxon>
        <taxon>Fungi</taxon>
        <taxon>Dikarya</taxon>
        <taxon>Basidiomycota</taxon>
        <taxon>Agaricomycotina</taxon>
        <taxon>Agaricomycetes</taxon>
        <taxon>Hymenochaetales</taxon>
        <taxon>Hymenochaetaceae</taxon>
        <taxon>Phellinidium</taxon>
    </lineage>
</organism>
<accession>A0A4S4LBP2</accession>